<dbReference type="AlphaFoldDB" id="A0A5J4WLA4"/>
<name>A0A5J4WLA4_9EUKA</name>
<sequence length="417" mass="47486">MQHRQISKLAVDNVIQQDNGQEMPAIIHGRMRSRSFLIEQKLETGGMARKINSIFDGNHSIKAKLLSCITSSREGEFSLCLLDSGHYGFSSYQTFTMGISIQQQSSSSGTGNKYTPYLNRVRRYVLRLPEFKIHEILAILQFQVTGFEPEDPDYEVKRKEPDSKRLKVSFFQTTLNAILGWLGLMKGIKLRQNMTQWIRKNLNCWNCYLSSRKSTNRQRAKDLQETNNLNIRRGKIDQNIINRQVEAISLTDNGLEGLGRTHEADQIIGANQGPSLSLVPSLGYYYTNHIVNLTKDCKGNWSTLQRQKAEVSSQSQQDQGAGDYRTLQIDDGEMGTYDQPRSLQNSQVNRWLSFGSFEINQEKGITDQAHYGHILNDTKCCTQVESDQKVCKLIWQAKKSCSESWKPNHFLTNAGSP</sequence>
<dbReference type="Proteomes" id="UP000324800">
    <property type="component" value="Unassembled WGS sequence"/>
</dbReference>
<reference evidence="1 2" key="1">
    <citation type="submission" date="2019-03" db="EMBL/GenBank/DDBJ databases">
        <title>Single cell metagenomics reveals metabolic interactions within the superorganism composed of flagellate Streblomastix strix and complex community of Bacteroidetes bacteria on its surface.</title>
        <authorList>
            <person name="Treitli S.C."/>
            <person name="Kolisko M."/>
            <person name="Husnik F."/>
            <person name="Keeling P."/>
            <person name="Hampl V."/>
        </authorList>
    </citation>
    <scope>NUCLEOTIDE SEQUENCE [LARGE SCALE GENOMIC DNA]</scope>
    <source>
        <strain evidence="1">ST1C</strain>
    </source>
</reference>
<evidence type="ECO:0000313" key="1">
    <source>
        <dbReference type="EMBL" id="KAA6395628.1"/>
    </source>
</evidence>
<evidence type="ECO:0000313" key="2">
    <source>
        <dbReference type="Proteomes" id="UP000324800"/>
    </source>
</evidence>
<organism evidence="1 2">
    <name type="scientific">Streblomastix strix</name>
    <dbReference type="NCBI Taxonomy" id="222440"/>
    <lineage>
        <taxon>Eukaryota</taxon>
        <taxon>Metamonada</taxon>
        <taxon>Preaxostyla</taxon>
        <taxon>Oxymonadida</taxon>
        <taxon>Streblomastigidae</taxon>
        <taxon>Streblomastix</taxon>
    </lineage>
</organism>
<protein>
    <submittedName>
        <fullName evidence="1">Uncharacterized protein</fullName>
    </submittedName>
</protein>
<dbReference type="EMBL" id="SNRW01001634">
    <property type="protein sequence ID" value="KAA6395628.1"/>
    <property type="molecule type" value="Genomic_DNA"/>
</dbReference>
<comment type="caution">
    <text evidence="1">The sequence shown here is derived from an EMBL/GenBank/DDBJ whole genome shotgun (WGS) entry which is preliminary data.</text>
</comment>
<gene>
    <name evidence="1" type="ORF">EZS28_008852</name>
</gene>
<proteinExistence type="predicted"/>
<accession>A0A5J4WLA4</accession>